<evidence type="ECO:0000313" key="3">
    <source>
        <dbReference type="Proteomes" id="UP001163739"/>
    </source>
</evidence>
<evidence type="ECO:0000256" key="1">
    <source>
        <dbReference type="SAM" id="Phobius"/>
    </source>
</evidence>
<dbReference type="Proteomes" id="UP001163739">
    <property type="component" value="Chromosome"/>
</dbReference>
<feature type="transmembrane region" description="Helical" evidence="1">
    <location>
        <begin position="33"/>
        <end position="52"/>
    </location>
</feature>
<dbReference type="EMBL" id="CP100390">
    <property type="protein sequence ID" value="UZE97210.1"/>
    <property type="molecule type" value="Genomic_DNA"/>
</dbReference>
<name>A0ABY6N594_9ALTE</name>
<keyword evidence="3" id="KW-1185">Reference proteome</keyword>
<keyword evidence="1" id="KW-0472">Membrane</keyword>
<protein>
    <submittedName>
        <fullName evidence="2">Uncharacterized protein</fullName>
    </submittedName>
</protein>
<organism evidence="2 3">
    <name type="scientific">Alkalimarinus alittae</name>
    <dbReference type="NCBI Taxonomy" id="2961619"/>
    <lineage>
        <taxon>Bacteria</taxon>
        <taxon>Pseudomonadati</taxon>
        <taxon>Pseudomonadota</taxon>
        <taxon>Gammaproteobacteria</taxon>
        <taxon>Alteromonadales</taxon>
        <taxon>Alteromonadaceae</taxon>
        <taxon>Alkalimarinus</taxon>
    </lineage>
</organism>
<evidence type="ECO:0000313" key="2">
    <source>
        <dbReference type="EMBL" id="UZE97210.1"/>
    </source>
</evidence>
<gene>
    <name evidence="2" type="ORF">NKI27_05530</name>
</gene>
<feature type="transmembrane region" description="Helical" evidence="1">
    <location>
        <begin position="7"/>
        <end position="27"/>
    </location>
</feature>
<accession>A0ABY6N594</accession>
<dbReference type="RefSeq" id="WP_265048689.1">
    <property type="nucleotide sequence ID" value="NZ_CP100390.1"/>
</dbReference>
<sequence>MNKNQRIAFWSTFIGFCITGTISIYFQGAFDDLSFVGSLILTGFYLAVGFFIHKYIKSNPDEVEKWFEK</sequence>
<keyword evidence="1" id="KW-1133">Transmembrane helix</keyword>
<proteinExistence type="predicted"/>
<keyword evidence="1" id="KW-0812">Transmembrane</keyword>
<reference evidence="2" key="1">
    <citation type="submission" date="2022-06" db="EMBL/GenBank/DDBJ databases">
        <title>Alkalimarinus sp. nov., isolated from gut of a Alitta virens.</title>
        <authorList>
            <person name="Yang A.I."/>
            <person name="Shin N.-R."/>
        </authorList>
    </citation>
    <scope>NUCLEOTIDE SEQUENCE</scope>
    <source>
        <strain evidence="2">A2M4</strain>
    </source>
</reference>